<gene>
    <name evidence="1" type="ORF">PILCRDRAFT_817366</name>
</gene>
<proteinExistence type="predicted"/>
<sequence>MGNVLQLSTELRAKEQEEQQNVMSCHLVIFRLTFSFSFRHATIAELRDELEVLRGRYKKCNDVERDLRTAYDKLELRLKDAVPQGNTEDDIDDVCTPSTENHLSMNTSPMQRNIYMAKFPAVSMRPRWQKLQICLSYTKCDFELKISPDIKSKWSLDRVFFFHDRAMWSLSTR</sequence>
<protein>
    <submittedName>
        <fullName evidence="1">Uncharacterized protein</fullName>
    </submittedName>
</protein>
<dbReference type="HOGENOM" id="CLU_1548185_0_0_1"/>
<dbReference type="EMBL" id="KN832985">
    <property type="protein sequence ID" value="KIM85359.1"/>
    <property type="molecule type" value="Genomic_DNA"/>
</dbReference>
<keyword evidence="2" id="KW-1185">Reference proteome</keyword>
<reference evidence="2" key="2">
    <citation type="submission" date="2015-01" db="EMBL/GenBank/DDBJ databases">
        <title>Evolutionary Origins and Diversification of the Mycorrhizal Mutualists.</title>
        <authorList>
            <consortium name="DOE Joint Genome Institute"/>
            <consortium name="Mycorrhizal Genomics Consortium"/>
            <person name="Kohler A."/>
            <person name="Kuo A."/>
            <person name="Nagy L.G."/>
            <person name="Floudas D."/>
            <person name="Copeland A."/>
            <person name="Barry K.W."/>
            <person name="Cichocki N."/>
            <person name="Veneault-Fourrey C."/>
            <person name="LaButti K."/>
            <person name="Lindquist E.A."/>
            <person name="Lipzen A."/>
            <person name="Lundell T."/>
            <person name="Morin E."/>
            <person name="Murat C."/>
            <person name="Riley R."/>
            <person name="Ohm R."/>
            <person name="Sun H."/>
            <person name="Tunlid A."/>
            <person name="Henrissat B."/>
            <person name="Grigoriev I.V."/>
            <person name="Hibbett D.S."/>
            <person name="Martin F."/>
        </authorList>
    </citation>
    <scope>NUCLEOTIDE SEQUENCE [LARGE SCALE GENOMIC DNA]</scope>
    <source>
        <strain evidence="2">F 1598</strain>
    </source>
</reference>
<dbReference type="AlphaFoldDB" id="A0A0C3G013"/>
<evidence type="ECO:0000313" key="2">
    <source>
        <dbReference type="Proteomes" id="UP000054166"/>
    </source>
</evidence>
<accession>A0A0C3G013</accession>
<organism evidence="1 2">
    <name type="scientific">Piloderma croceum (strain F 1598)</name>
    <dbReference type="NCBI Taxonomy" id="765440"/>
    <lineage>
        <taxon>Eukaryota</taxon>
        <taxon>Fungi</taxon>
        <taxon>Dikarya</taxon>
        <taxon>Basidiomycota</taxon>
        <taxon>Agaricomycotina</taxon>
        <taxon>Agaricomycetes</taxon>
        <taxon>Agaricomycetidae</taxon>
        <taxon>Atheliales</taxon>
        <taxon>Atheliaceae</taxon>
        <taxon>Piloderma</taxon>
    </lineage>
</organism>
<evidence type="ECO:0000313" key="1">
    <source>
        <dbReference type="EMBL" id="KIM85359.1"/>
    </source>
</evidence>
<name>A0A0C3G013_PILCF</name>
<dbReference type="Proteomes" id="UP000054166">
    <property type="component" value="Unassembled WGS sequence"/>
</dbReference>
<dbReference type="InParanoid" id="A0A0C3G013"/>
<reference evidence="1 2" key="1">
    <citation type="submission" date="2014-04" db="EMBL/GenBank/DDBJ databases">
        <authorList>
            <consortium name="DOE Joint Genome Institute"/>
            <person name="Kuo A."/>
            <person name="Tarkka M."/>
            <person name="Buscot F."/>
            <person name="Kohler A."/>
            <person name="Nagy L.G."/>
            <person name="Floudas D."/>
            <person name="Copeland A."/>
            <person name="Barry K.W."/>
            <person name="Cichocki N."/>
            <person name="Veneault-Fourrey C."/>
            <person name="LaButti K."/>
            <person name="Lindquist E.A."/>
            <person name="Lipzen A."/>
            <person name="Lundell T."/>
            <person name="Morin E."/>
            <person name="Murat C."/>
            <person name="Sun H."/>
            <person name="Tunlid A."/>
            <person name="Henrissat B."/>
            <person name="Grigoriev I.V."/>
            <person name="Hibbett D.S."/>
            <person name="Martin F."/>
            <person name="Nordberg H.P."/>
            <person name="Cantor M.N."/>
            <person name="Hua S.X."/>
        </authorList>
    </citation>
    <scope>NUCLEOTIDE SEQUENCE [LARGE SCALE GENOMIC DNA]</scope>
    <source>
        <strain evidence="1 2">F 1598</strain>
    </source>
</reference>